<accession>A0ABN9UTJ4</accession>
<evidence type="ECO:0000256" key="1">
    <source>
        <dbReference type="SAM" id="SignalP"/>
    </source>
</evidence>
<keyword evidence="3" id="KW-1185">Reference proteome</keyword>
<evidence type="ECO:0000313" key="3">
    <source>
        <dbReference type="Proteomes" id="UP001189429"/>
    </source>
</evidence>
<organism evidence="2 3">
    <name type="scientific">Prorocentrum cordatum</name>
    <dbReference type="NCBI Taxonomy" id="2364126"/>
    <lineage>
        <taxon>Eukaryota</taxon>
        <taxon>Sar</taxon>
        <taxon>Alveolata</taxon>
        <taxon>Dinophyceae</taxon>
        <taxon>Prorocentrales</taxon>
        <taxon>Prorocentraceae</taxon>
        <taxon>Prorocentrum</taxon>
    </lineage>
</organism>
<dbReference type="Proteomes" id="UP001189429">
    <property type="component" value="Unassembled WGS sequence"/>
</dbReference>
<proteinExistence type="predicted"/>
<protein>
    <submittedName>
        <fullName evidence="2">Uncharacterized protein</fullName>
    </submittedName>
</protein>
<feature type="chain" id="PRO_5047160605" evidence="1">
    <location>
        <begin position="20"/>
        <end position="324"/>
    </location>
</feature>
<gene>
    <name evidence="2" type="ORF">PCOR1329_LOCUS51135</name>
</gene>
<reference evidence="2" key="1">
    <citation type="submission" date="2023-10" db="EMBL/GenBank/DDBJ databases">
        <authorList>
            <person name="Chen Y."/>
            <person name="Shah S."/>
            <person name="Dougan E. K."/>
            <person name="Thang M."/>
            <person name="Chan C."/>
        </authorList>
    </citation>
    <scope>NUCLEOTIDE SEQUENCE [LARGE SCALE GENOMIC DNA]</scope>
</reference>
<name>A0ABN9UTJ4_9DINO</name>
<keyword evidence="1" id="KW-0732">Signal</keyword>
<feature type="signal peptide" evidence="1">
    <location>
        <begin position="1"/>
        <end position="19"/>
    </location>
</feature>
<evidence type="ECO:0000313" key="2">
    <source>
        <dbReference type="EMBL" id="CAK0862804.1"/>
    </source>
</evidence>
<comment type="caution">
    <text evidence="2">The sequence shown here is derived from an EMBL/GenBank/DDBJ whole genome shotgun (WGS) entry which is preliminary data.</text>
</comment>
<dbReference type="EMBL" id="CAUYUJ010016197">
    <property type="protein sequence ID" value="CAK0862804.1"/>
    <property type="molecule type" value="Genomic_DNA"/>
</dbReference>
<sequence length="324" mass="34656">MLWGLALSGILLANGLVSPSPVRQGSTLAAALLQGGPTADLGADEEGGLLSDDDDDVYQEDVAVRSNARYGRVESNCSACSFTIDLSCAHHFEKRSGYWHRLADCLIPGYGLLDMARKAKGTVCILTYFEYTSRGGVHLKPNLSPILPVLIPDLLAKGARIIDSSDPCAETLQAHAVDPSVTDQVEQHYMDEFPRLKNITGRYPINWQANVRALQRDAAKAVPSPDPAQLILLDRPDSVSRVLYPKAKAALTGVLRGIAAAKHIGYAEYLGAASITDASGGSPPPSPLLAFLARPMWPRVEARLRQIVGLFVPAAGVETAGGHR</sequence>